<feature type="compositionally biased region" description="Basic and acidic residues" evidence="2">
    <location>
        <begin position="381"/>
        <end position="407"/>
    </location>
</feature>
<dbReference type="InterPro" id="IPR006597">
    <property type="entry name" value="Sel1-like"/>
</dbReference>
<comment type="caution">
    <text evidence="3">The sequence shown here is derived from an EMBL/GenBank/DDBJ whole genome shotgun (WGS) entry which is preliminary data.</text>
</comment>
<feature type="compositionally biased region" description="Low complexity" evidence="2">
    <location>
        <begin position="689"/>
        <end position="713"/>
    </location>
</feature>
<dbReference type="STRING" id="45607.A0A2T0FLC9"/>
<dbReference type="RefSeq" id="XP_024665725.1">
    <property type="nucleotide sequence ID" value="XM_024809957.1"/>
</dbReference>
<dbReference type="InterPro" id="IPR051726">
    <property type="entry name" value="Chitin_Synth_Reg"/>
</dbReference>
<feature type="compositionally biased region" description="Pro residues" evidence="2">
    <location>
        <begin position="605"/>
        <end position="617"/>
    </location>
</feature>
<feature type="region of interest" description="Disordered" evidence="2">
    <location>
        <begin position="381"/>
        <end position="751"/>
    </location>
</feature>
<proteinExistence type="predicted"/>
<reference evidence="3 4" key="1">
    <citation type="submission" date="2017-04" db="EMBL/GenBank/DDBJ databases">
        <title>Genome sequencing of [Candida] sorbophila.</title>
        <authorList>
            <person name="Ahn J.O."/>
        </authorList>
    </citation>
    <scope>NUCLEOTIDE SEQUENCE [LARGE SCALE GENOMIC DNA]</scope>
    <source>
        <strain evidence="3 4">DS02</strain>
    </source>
</reference>
<dbReference type="OrthoDB" id="4095816at2759"/>
<evidence type="ECO:0000313" key="4">
    <source>
        <dbReference type="Proteomes" id="UP000238350"/>
    </source>
</evidence>
<evidence type="ECO:0000313" key="3">
    <source>
        <dbReference type="EMBL" id="PRT55780.1"/>
    </source>
</evidence>
<evidence type="ECO:0000256" key="2">
    <source>
        <dbReference type="SAM" id="MobiDB-lite"/>
    </source>
</evidence>
<gene>
    <name evidence="3" type="ORF">B9G98_03400</name>
</gene>
<feature type="compositionally biased region" description="Polar residues" evidence="2">
    <location>
        <begin position="585"/>
        <end position="598"/>
    </location>
</feature>
<sequence length="776" mass="84976">MDPFTVSGRFCFPDHIFPAVDEKYKRIVPTLPTTRANDLETEFQQIIAEGDAYPSEKLMLWVQRVLKLADLFGLGSPRAIAHAKHVLEVLQDSSSPYTGLACYFLGCYYQVRALGYEVDKEKSRILLRKAIKLHYSRAWYRIASNAESRGDTAKALSRYKQGAALDDAACLYRLAIAYFFGQFNLEKDISKGFAMLDMAAQRSDSDYPQPAFLLGKLCLGETELIPDLPATPPGYTDKARGIDLIRKAAFLDFSPALMRLADAYQGEIEFNSAVTLRFLHISTRQERYLAYTHRPSVLHGAPETLLVKWLLCGFQGVFSANEEWAFNFAKIAANLGSGTALFAMGYFYEVGIVASINWDTAQMYYRQSAAAGCLAAKERLKKADSDSVSREPSLRRQLTRVDHERTLSKYRARMGQNNQNQPSMMAINSLDSDNNSPEPTPEPMPLPASTWLDDSPVLAPTPQSPPKLPYPDEEEKSRRRSFFNAAKNMLSSLPYPRSPDRKSRTSSPTRSRSPSRSPPLRLSSQSPAYPLSNSSSPNKLGSAPSLPYPDDGPAPAAPPYPESPPPLPPLSTPVSGRVFTPVSARVSTPESARISTPESARTSAPLPPASAPIPVPAPMANAMNTPRVPSRQQAVRRKPVARAVSGPAPQMAPHETHHARSQTISADIHTELRDWTPSPTRSSPPPRSPTKSPARSVDSTASSSPSKSSSSSALTGPPVRSHRKYGSVAVPSSSPPRPERRFVSSPVTRRPGVAYSFEEMGVPVIAGDDSGKCIIS</sequence>
<dbReference type="SUPFAM" id="SSF81901">
    <property type="entry name" value="HCP-like"/>
    <property type="match status" value="2"/>
</dbReference>
<dbReference type="SMART" id="SM00671">
    <property type="entry name" value="SEL1"/>
    <property type="match status" value="4"/>
</dbReference>
<organism evidence="3 4">
    <name type="scientific">Wickerhamiella sorbophila</name>
    <dbReference type="NCBI Taxonomy" id="45607"/>
    <lineage>
        <taxon>Eukaryota</taxon>
        <taxon>Fungi</taxon>
        <taxon>Dikarya</taxon>
        <taxon>Ascomycota</taxon>
        <taxon>Saccharomycotina</taxon>
        <taxon>Dipodascomycetes</taxon>
        <taxon>Dipodascales</taxon>
        <taxon>Trichomonascaceae</taxon>
        <taxon>Wickerhamiella</taxon>
    </lineage>
</organism>
<dbReference type="InterPro" id="IPR011990">
    <property type="entry name" value="TPR-like_helical_dom_sf"/>
</dbReference>
<dbReference type="Proteomes" id="UP000238350">
    <property type="component" value="Unassembled WGS sequence"/>
</dbReference>
<dbReference type="PANTHER" id="PTHR46430">
    <property type="entry name" value="PROTEIN SKT5-RELATED"/>
    <property type="match status" value="1"/>
</dbReference>
<dbReference type="PANTHER" id="PTHR46430:SF2">
    <property type="entry name" value="CHITIN SYNTHASE REGULATORY FACTOR 4"/>
    <property type="match status" value="1"/>
</dbReference>
<accession>A0A2T0FLC9</accession>
<dbReference type="Pfam" id="PF08238">
    <property type="entry name" value="Sel1"/>
    <property type="match status" value="3"/>
</dbReference>
<name>A0A2T0FLC9_9ASCO</name>
<dbReference type="AlphaFoldDB" id="A0A2T0FLC9"/>
<feature type="compositionally biased region" description="Low complexity" evidence="2">
    <location>
        <begin position="505"/>
        <end position="527"/>
    </location>
</feature>
<dbReference type="Gene3D" id="1.25.40.10">
    <property type="entry name" value="Tetratricopeptide repeat domain"/>
    <property type="match status" value="2"/>
</dbReference>
<dbReference type="GeneID" id="36517148"/>
<evidence type="ECO:0000256" key="1">
    <source>
        <dbReference type="ARBA" id="ARBA00022737"/>
    </source>
</evidence>
<protein>
    <submittedName>
        <fullName evidence="3">Chitin synthase regulatory factor 4</fullName>
    </submittedName>
</protein>
<keyword evidence="1" id="KW-0677">Repeat</keyword>
<dbReference type="EMBL" id="NDIQ01000022">
    <property type="protein sequence ID" value="PRT55780.1"/>
    <property type="molecule type" value="Genomic_DNA"/>
</dbReference>
<keyword evidence="4" id="KW-1185">Reference proteome</keyword>
<feature type="compositionally biased region" description="Pro residues" evidence="2">
    <location>
        <begin position="546"/>
        <end position="571"/>
    </location>
</feature>